<comment type="similarity">
    <text evidence="3">Belongs to the HAD-like hydrolase superfamily. CbbY/CbbZ/Gph/YieH family.</text>
</comment>
<dbReference type="GO" id="GO:0006281">
    <property type="term" value="P:DNA repair"/>
    <property type="evidence" value="ECO:0007669"/>
    <property type="project" value="TreeGrafter"/>
</dbReference>
<dbReference type="Gene3D" id="3.40.50.1000">
    <property type="entry name" value="HAD superfamily/HAD-like"/>
    <property type="match status" value="1"/>
</dbReference>
<dbReference type="InterPro" id="IPR050155">
    <property type="entry name" value="HAD-like_hydrolase_sf"/>
</dbReference>
<reference evidence="5 6" key="1">
    <citation type="submission" date="2019-09" db="EMBL/GenBank/DDBJ databases">
        <title>Draft genome sequences of 48 bacterial type strains from the CCUG.</title>
        <authorList>
            <person name="Tunovic T."/>
            <person name="Pineiro-Iglesias B."/>
            <person name="Unosson C."/>
            <person name="Inganas E."/>
            <person name="Ohlen M."/>
            <person name="Cardew S."/>
            <person name="Jensie-Markopoulos S."/>
            <person name="Salva-Serra F."/>
            <person name="Jaen-Luchoro D."/>
            <person name="Karlsson R."/>
            <person name="Svensson-Stadler L."/>
            <person name="Chun J."/>
            <person name="Moore E."/>
        </authorList>
    </citation>
    <scope>NUCLEOTIDE SEQUENCE [LARGE SCALE GENOMIC DNA]</scope>
    <source>
        <strain evidence="5 6">CCUG 30977</strain>
    </source>
</reference>
<evidence type="ECO:0000256" key="4">
    <source>
        <dbReference type="ARBA" id="ARBA00013078"/>
    </source>
</evidence>
<dbReference type="OrthoDB" id="9793014at2"/>
<dbReference type="SUPFAM" id="SSF56784">
    <property type="entry name" value="HAD-like"/>
    <property type="match status" value="1"/>
</dbReference>
<comment type="pathway">
    <text evidence="2">Organic acid metabolism; glycolate biosynthesis; glycolate from 2-phosphoglycolate: step 1/1.</text>
</comment>
<evidence type="ECO:0000256" key="3">
    <source>
        <dbReference type="ARBA" id="ARBA00006171"/>
    </source>
</evidence>
<keyword evidence="6" id="KW-1185">Reference proteome</keyword>
<comment type="catalytic activity">
    <reaction evidence="1">
        <text>2-phosphoglycolate + H2O = glycolate + phosphate</text>
        <dbReference type="Rhea" id="RHEA:14369"/>
        <dbReference type="ChEBI" id="CHEBI:15377"/>
        <dbReference type="ChEBI" id="CHEBI:29805"/>
        <dbReference type="ChEBI" id="CHEBI:43474"/>
        <dbReference type="ChEBI" id="CHEBI:58033"/>
        <dbReference type="EC" id="3.1.3.18"/>
    </reaction>
</comment>
<evidence type="ECO:0000256" key="2">
    <source>
        <dbReference type="ARBA" id="ARBA00004818"/>
    </source>
</evidence>
<keyword evidence="5" id="KW-0378">Hydrolase</keyword>
<dbReference type="Pfam" id="PF13419">
    <property type="entry name" value="HAD_2"/>
    <property type="match status" value="1"/>
</dbReference>
<dbReference type="PANTHER" id="PTHR43434:SF1">
    <property type="entry name" value="PHOSPHOGLYCOLATE PHOSPHATASE"/>
    <property type="match status" value="1"/>
</dbReference>
<dbReference type="InterPro" id="IPR023198">
    <property type="entry name" value="PGP-like_dom2"/>
</dbReference>
<comment type="caution">
    <text evidence="5">The sequence shown here is derived from an EMBL/GenBank/DDBJ whole genome shotgun (WGS) entry which is preliminary data.</text>
</comment>
<dbReference type="InterPro" id="IPR036412">
    <property type="entry name" value="HAD-like_sf"/>
</dbReference>
<dbReference type="Gene3D" id="1.10.150.240">
    <property type="entry name" value="Putative phosphatase, domain 2"/>
    <property type="match status" value="1"/>
</dbReference>
<proteinExistence type="inferred from homology"/>
<evidence type="ECO:0000256" key="1">
    <source>
        <dbReference type="ARBA" id="ARBA00000830"/>
    </source>
</evidence>
<protein>
    <recommendedName>
        <fullName evidence="4">phosphoglycolate phosphatase</fullName>
        <ecNumber evidence="4">3.1.3.18</ecNumber>
    </recommendedName>
</protein>
<dbReference type="AlphaFoldDB" id="A0A643F8K3"/>
<organism evidence="5 6">
    <name type="scientific">Ideonella dechloratans</name>
    <dbReference type="NCBI Taxonomy" id="36863"/>
    <lineage>
        <taxon>Bacteria</taxon>
        <taxon>Pseudomonadati</taxon>
        <taxon>Pseudomonadota</taxon>
        <taxon>Betaproteobacteria</taxon>
        <taxon>Burkholderiales</taxon>
        <taxon>Sphaerotilaceae</taxon>
        <taxon>Ideonella</taxon>
    </lineage>
</organism>
<dbReference type="RefSeq" id="WP_151125123.1">
    <property type="nucleotide sequence ID" value="NZ_VZPB01000044.1"/>
</dbReference>
<evidence type="ECO:0000313" key="6">
    <source>
        <dbReference type="Proteomes" id="UP000430120"/>
    </source>
</evidence>
<dbReference type="PANTHER" id="PTHR43434">
    <property type="entry name" value="PHOSPHOGLYCOLATE PHOSPHATASE"/>
    <property type="match status" value="1"/>
</dbReference>
<dbReference type="InterPro" id="IPR023214">
    <property type="entry name" value="HAD_sf"/>
</dbReference>
<sequence length="218" mass="23992">MPLSAVVFDLDGVIVKTNLVKRDTMLSLFADISDQQDAISRFILENGGIPRRMKLAQLLRKYRHADPSEEMLSEYLRRYATALEHQLAAAHMVEGVAEFIASDLVSQHVCSSAPESEVRKQLACRGLEAHFAAIYGGEMPKAEALRTIKAAHMNGPIVFFGDSSADYEAAREAGAAFVAVVCEHDNFQSESVVRITDFSHRAGVEQAILQSLAQRRAT</sequence>
<evidence type="ECO:0000313" key="5">
    <source>
        <dbReference type="EMBL" id="KAB0577785.1"/>
    </source>
</evidence>
<dbReference type="GO" id="GO:0008967">
    <property type="term" value="F:phosphoglycolate phosphatase activity"/>
    <property type="evidence" value="ECO:0007669"/>
    <property type="project" value="UniProtKB-EC"/>
</dbReference>
<name>A0A643F8K3_IDEDE</name>
<gene>
    <name evidence="5" type="ORF">F7Q92_16080</name>
</gene>
<dbReference type="SFLD" id="SFLDG01129">
    <property type="entry name" value="C1.5:_HAD__Beta-PGM__Phosphata"/>
    <property type="match status" value="1"/>
</dbReference>
<dbReference type="InterPro" id="IPR041492">
    <property type="entry name" value="HAD_2"/>
</dbReference>
<dbReference type="Proteomes" id="UP000430120">
    <property type="component" value="Unassembled WGS sequence"/>
</dbReference>
<dbReference type="EMBL" id="VZPB01000044">
    <property type="protein sequence ID" value="KAB0577785.1"/>
    <property type="molecule type" value="Genomic_DNA"/>
</dbReference>
<accession>A0A643F8K3</accession>
<dbReference type="EC" id="3.1.3.18" evidence="4"/>
<dbReference type="SFLD" id="SFLDS00003">
    <property type="entry name" value="Haloacid_Dehalogenase"/>
    <property type="match status" value="1"/>
</dbReference>
<dbReference type="GO" id="GO:0005829">
    <property type="term" value="C:cytosol"/>
    <property type="evidence" value="ECO:0007669"/>
    <property type="project" value="TreeGrafter"/>
</dbReference>